<dbReference type="GO" id="GO:0008417">
    <property type="term" value="F:fucosyltransferase activity"/>
    <property type="evidence" value="ECO:0007669"/>
    <property type="project" value="InterPro"/>
</dbReference>
<dbReference type="GO" id="GO:0009246">
    <property type="term" value="P:enterobacterial common antigen biosynthetic process"/>
    <property type="evidence" value="ECO:0007669"/>
    <property type="project" value="InterPro"/>
</dbReference>
<keyword evidence="3 6" id="KW-0328">Glycosyltransferase</keyword>
<dbReference type="Pfam" id="PF07429">
    <property type="entry name" value="Glyco_transf_56"/>
    <property type="match status" value="1"/>
</dbReference>
<dbReference type="RefSeq" id="WP_073313544.1">
    <property type="nucleotide sequence ID" value="NZ_FQZN01000011.1"/>
</dbReference>
<dbReference type="InterPro" id="IPR009993">
    <property type="entry name" value="WecF"/>
</dbReference>
<dbReference type="Proteomes" id="UP000184192">
    <property type="component" value="Unassembled WGS sequence"/>
</dbReference>
<dbReference type="EMBL" id="FQZN01000011">
    <property type="protein sequence ID" value="SHI92262.1"/>
    <property type="molecule type" value="Genomic_DNA"/>
</dbReference>
<keyword evidence="4 6" id="KW-0808">Transferase</keyword>
<proteinExistence type="predicted"/>
<accession>A0A1M6F3K5</accession>
<reference evidence="7" key="1">
    <citation type="submission" date="2016-11" db="EMBL/GenBank/DDBJ databases">
        <authorList>
            <person name="Varghese N."/>
            <person name="Submissions S."/>
        </authorList>
    </citation>
    <scope>NUCLEOTIDE SEQUENCE [LARGE SCALE GENOMIC DNA]</scope>
    <source>
        <strain evidence="7">DSM 26884</strain>
    </source>
</reference>
<keyword evidence="1" id="KW-1003">Cell membrane</keyword>
<sequence>MSALHLCFDGNFINKCLEVFEKYYPGQNLFLVNKEKDQFKILQSDRRLLRVPFVKENFPLILQLCLENNVDKIILHGLKSDLVDCLRFLKQNIDCRVYWIFWGYELYFTLGNLGKYKLFDGFLNPFLRDTYYSPNRLSFIVKRFFYGKRLLSDVFKEALTMIDYFCFWNYKDYELLQAHFHTNIKYKYFAYMASEETAIKVNIEDVVCKKSKTLMINHQASNTGNHNTVMKKIAWLDAKNDYKKIVPLSYGSSRIRKLVLRQGRHLFKEQFNPILEYMPRDKYFELMSSVEVAVFGQKRQEASGNISTLLRNGVKVFLREKNNLLQYYREKGYIIFSFEKDLNSIDDLKPLSLEEQAYNRDCSVRNRIYYDRFMPSFFDE</sequence>
<evidence type="ECO:0000256" key="5">
    <source>
        <dbReference type="ARBA" id="ARBA00023136"/>
    </source>
</evidence>
<evidence type="ECO:0000256" key="2">
    <source>
        <dbReference type="ARBA" id="ARBA00022519"/>
    </source>
</evidence>
<keyword evidence="7" id="KW-1185">Reference proteome</keyword>
<keyword evidence="5" id="KW-0472">Membrane</keyword>
<name>A0A1M6F3K5_9BACE</name>
<gene>
    <name evidence="6" type="ORF">SAMN05444350_1119</name>
</gene>
<evidence type="ECO:0000256" key="1">
    <source>
        <dbReference type="ARBA" id="ARBA00022475"/>
    </source>
</evidence>
<evidence type="ECO:0000256" key="4">
    <source>
        <dbReference type="ARBA" id="ARBA00022679"/>
    </source>
</evidence>
<protein>
    <submittedName>
        <fullName evidence="6">4-alpha-L-fucosyltransferase glycosyl transferase group 56</fullName>
    </submittedName>
</protein>
<dbReference type="AlphaFoldDB" id="A0A1M6F3K5"/>
<evidence type="ECO:0000256" key="3">
    <source>
        <dbReference type="ARBA" id="ARBA00022676"/>
    </source>
</evidence>
<evidence type="ECO:0000313" key="7">
    <source>
        <dbReference type="Proteomes" id="UP000184192"/>
    </source>
</evidence>
<evidence type="ECO:0000313" key="6">
    <source>
        <dbReference type="EMBL" id="SHI92262.1"/>
    </source>
</evidence>
<dbReference type="GeneID" id="92712114"/>
<organism evidence="6 7">
    <name type="scientific">Bacteroides stercorirosoris</name>
    <dbReference type="NCBI Taxonomy" id="871324"/>
    <lineage>
        <taxon>Bacteria</taxon>
        <taxon>Pseudomonadati</taxon>
        <taxon>Bacteroidota</taxon>
        <taxon>Bacteroidia</taxon>
        <taxon>Bacteroidales</taxon>
        <taxon>Bacteroidaceae</taxon>
        <taxon>Bacteroides</taxon>
    </lineage>
</organism>
<keyword evidence="2" id="KW-0997">Cell inner membrane</keyword>